<dbReference type="PANTHER" id="PTHR33360">
    <property type="entry name" value="TRANSPOSASE FOR INSERTION SEQUENCE ELEMENT IS200"/>
    <property type="match status" value="1"/>
</dbReference>
<dbReference type="NCBIfam" id="NF033573">
    <property type="entry name" value="transpos_IS200"/>
    <property type="match status" value="1"/>
</dbReference>
<evidence type="ECO:0000313" key="2">
    <source>
        <dbReference type="EMBL" id="QBI54104.1"/>
    </source>
</evidence>
<sequence length="142" mass="16461">MSPRREPNPDIRRGRSVVYTLQAHLVFVPKYRRGVFTDEILTRCEEIMRQVCAKANVELREFNGERDHVHLLIHYPPQVKLSTLVGSLKGVSAHYLRKEYADHIKRYLWGEHFWSPSYFAASAGGAPLALVKEYIENQKRPG</sequence>
<dbReference type="GO" id="GO:0003677">
    <property type="term" value="F:DNA binding"/>
    <property type="evidence" value="ECO:0007669"/>
    <property type="project" value="InterPro"/>
</dbReference>
<proteinExistence type="predicted"/>
<dbReference type="EMBL" id="CP036455">
    <property type="protein sequence ID" value="QBI54104.1"/>
    <property type="molecule type" value="Genomic_DNA"/>
</dbReference>
<dbReference type="SUPFAM" id="SSF143422">
    <property type="entry name" value="Transposase IS200-like"/>
    <property type="match status" value="1"/>
</dbReference>
<dbReference type="GO" id="GO:0006313">
    <property type="term" value="P:DNA transposition"/>
    <property type="evidence" value="ECO:0007669"/>
    <property type="project" value="InterPro"/>
</dbReference>
<dbReference type="OrthoDB" id="9798161at2"/>
<organism evidence="2 3">
    <name type="scientific">Streptomonospora litoralis</name>
    <dbReference type="NCBI Taxonomy" id="2498135"/>
    <lineage>
        <taxon>Bacteria</taxon>
        <taxon>Bacillati</taxon>
        <taxon>Actinomycetota</taxon>
        <taxon>Actinomycetes</taxon>
        <taxon>Streptosporangiales</taxon>
        <taxon>Nocardiopsidaceae</taxon>
        <taxon>Streptomonospora</taxon>
    </lineage>
</organism>
<dbReference type="GO" id="GO:0004803">
    <property type="term" value="F:transposase activity"/>
    <property type="evidence" value="ECO:0007669"/>
    <property type="project" value="InterPro"/>
</dbReference>
<dbReference type="KEGG" id="strr:EKD16_11605"/>
<dbReference type="InterPro" id="IPR036515">
    <property type="entry name" value="Transposase_17_sf"/>
</dbReference>
<dbReference type="InterPro" id="IPR002686">
    <property type="entry name" value="Transposase_17"/>
</dbReference>
<dbReference type="Gene3D" id="3.30.70.1290">
    <property type="entry name" value="Transposase IS200-like"/>
    <property type="match status" value="1"/>
</dbReference>
<name>A0A4P6Q5E3_9ACTN</name>
<dbReference type="Pfam" id="PF01797">
    <property type="entry name" value="Y1_Tnp"/>
    <property type="match status" value="1"/>
</dbReference>
<evidence type="ECO:0000313" key="3">
    <source>
        <dbReference type="Proteomes" id="UP000292235"/>
    </source>
</evidence>
<feature type="domain" description="Transposase IS200-like" evidence="1">
    <location>
        <begin position="18"/>
        <end position="138"/>
    </location>
</feature>
<dbReference type="SMART" id="SM01321">
    <property type="entry name" value="Y1_Tnp"/>
    <property type="match status" value="1"/>
</dbReference>
<accession>A0A4P6Q5E3</accession>
<dbReference type="AlphaFoldDB" id="A0A4P6Q5E3"/>
<dbReference type="RefSeq" id="WP_131098348.1">
    <property type="nucleotide sequence ID" value="NZ_CP036455.1"/>
</dbReference>
<protein>
    <submittedName>
        <fullName evidence="2">Transposase IS200 like protein</fullName>
    </submittedName>
</protein>
<dbReference type="Proteomes" id="UP000292235">
    <property type="component" value="Chromosome"/>
</dbReference>
<evidence type="ECO:0000259" key="1">
    <source>
        <dbReference type="SMART" id="SM01321"/>
    </source>
</evidence>
<keyword evidence="3" id="KW-1185">Reference proteome</keyword>
<gene>
    <name evidence="2" type="ORF">EKD16_11605</name>
</gene>
<dbReference type="PANTHER" id="PTHR33360:SF2">
    <property type="entry name" value="TRANSPOSASE FOR INSERTION SEQUENCE ELEMENT IS200"/>
    <property type="match status" value="1"/>
</dbReference>
<reference evidence="2 3" key="1">
    <citation type="submission" date="2019-02" db="EMBL/GenBank/DDBJ databases">
        <authorList>
            <person name="Khodamoradi S."/>
            <person name="Hahnke R.L."/>
            <person name="Kaempfer P."/>
            <person name="Schumann P."/>
            <person name="Rohde M."/>
            <person name="Steinert M."/>
            <person name="Luzhetskyy A."/>
            <person name="Wink J."/>
            <person name="Ruckert C."/>
        </authorList>
    </citation>
    <scope>NUCLEOTIDE SEQUENCE [LARGE SCALE GENOMIC DNA]</scope>
    <source>
        <strain evidence="2 3">M2</strain>
    </source>
</reference>